<gene>
    <name evidence="7" type="ORF">RxyAA322_21320</name>
</gene>
<dbReference type="PROSITE" id="PS00211">
    <property type="entry name" value="ABC_TRANSPORTER_1"/>
    <property type="match status" value="1"/>
</dbReference>
<dbReference type="Gene3D" id="3.40.50.300">
    <property type="entry name" value="P-loop containing nucleotide triphosphate hydrolases"/>
    <property type="match status" value="1"/>
</dbReference>
<dbReference type="SUPFAM" id="SSF52540">
    <property type="entry name" value="P-loop containing nucleoside triphosphate hydrolases"/>
    <property type="match status" value="1"/>
</dbReference>
<proteinExistence type="inferred from homology"/>
<dbReference type="InterPro" id="IPR003439">
    <property type="entry name" value="ABC_transporter-like_ATP-bd"/>
</dbReference>
<keyword evidence="4 7" id="KW-0067">ATP-binding</keyword>
<keyword evidence="3" id="KW-0547">Nucleotide-binding</keyword>
<dbReference type="AlphaFoldDB" id="A0A510HK63"/>
<dbReference type="GO" id="GO:0016887">
    <property type="term" value="F:ATP hydrolysis activity"/>
    <property type="evidence" value="ECO:0007669"/>
    <property type="project" value="InterPro"/>
</dbReference>
<keyword evidence="8" id="KW-1185">Reference proteome</keyword>
<comment type="similarity">
    <text evidence="1">Belongs to the ABC transporter superfamily.</text>
</comment>
<dbReference type="Proteomes" id="UP000318065">
    <property type="component" value="Chromosome"/>
</dbReference>
<dbReference type="InterPro" id="IPR027417">
    <property type="entry name" value="P-loop_NTPase"/>
</dbReference>
<evidence type="ECO:0000313" key="8">
    <source>
        <dbReference type="Proteomes" id="UP000318065"/>
    </source>
</evidence>
<evidence type="ECO:0000259" key="6">
    <source>
        <dbReference type="PROSITE" id="PS50893"/>
    </source>
</evidence>
<feature type="domain" description="ABC transporter" evidence="6">
    <location>
        <begin position="2"/>
        <end position="236"/>
    </location>
</feature>
<accession>A0A510HK63</accession>
<dbReference type="EMBL" id="AP019791">
    <property type="protein sequence ID" value="BBL80278.1"/>
    <property type="molecule type" value="Genomic_DNA"/>
</dbReference>
<evidence type="ECO:0000256" key="4">
    <source>
        <dbReference type="ARBA" id="ARBA00022840"/>
    </source>
</evidence>
<keyword evidence="2" id="KW-0813">Transport</keyword>
<evidence type="ECO:0000313" key="7">
    <source>
        <dbReference type="EMBL" id="BBL80278.1"/>
    </source>
</evidence>
<dbReference type="PROSITE" id="PS50893">
    <property type="entry name" value="ABC_TRANSPORTER_2"/>
    <property type="match status" value="1"/>
</dbReference>
<dbReference type="PANTHER" id="PTHR43820:SF2">
    <property type="entry name" value="ABC TRANSPORTER ATP-BINDING PROTEIN"/>
    <property type="match status" value="1"/>
</dbReference>
<evidence type="ECO:0000256" key="2">
    <source>
        <dbReference type="ARBA" id="ARBA00022448"/>
    </source>
</evidence>
<sequence length="236" mass="25652">MLELEGVHTYYGTSHILQGLSFSVPERSCAVLLGRNGAGKTTTIHSIAGLVPLRSGSIRFMGREISGERPHRIARMGIGLVPQGRRVFPSLTVEENLTVASRGGPSGDGENPPWDLSRVYELFPALRERASNMGNQLSGGEQQMLAIARALMTNPRLLLMDEPSEGLAPVVIERVGEAIHRLKEAGLSILLVEQHVSLACSVADEVLVMNKGRIVWRGSPEALLSNRQVQQQYLGV</sequence>
<dbReference type="OrthoDB" id="9776369at2"/>
<dbReference type="InterPro" id="IPR017871">
    <property type="entry name" value="ABC_transporter-like_CS"/>
</dbReference>
<evidence type="ECO:0000256" key="1">
    <source>
        <dbReference type="ARBA" id="ARBA00005417"/>
    </source>
</evidence>
<dbReference type="RefSeq" id="WP_143528305.1">
    <property type="nucleotide sequence ID" value="NZ_AP019791.1"/>
</dbReference>
<dbReference type="SMART" id="SM00382">
    <property type="entry name" value="AAA"/>
    <property type="match status" value="1"/>
</dbReference>
<dbReference type="GO" id="GO:0005524">
    <property type="term" value="F:ATP binding"/>
    <property type="evidence" value="ECO:0007669"/>
    <property type="project" value="UniProtKB-KW"/>
</dbReference>
<reference evidence="7" key="1">
    <citation type="journal article" date="2019" name="Microbiol. Resour. Announc.">
        <title>Complete Genome Sequence of Rubrobacter xylanophilus Strain AA3-22, Isolated from Arima Onsen in Japan.</title>
        <authorList>
            <person name="Tomariguchi N."/>
            <person name="Miyazaki K."/>
        </authorList>
    </citation>
    <scope>NUCLEOTIDE SEQUENCE [LARGE SCALE GENOMIC DNA]</scope>
    <source>
        <strain evidence="7">AA3-22</strain>
    </source>
</reference>
<name>A0A510HK63_9ACTN</name>
<protein>
    <submittedName>
        <fullName evidence="7">ABC transporter ATP-binding protein</fullName>
    </submittedName>
</protein>
<dbReference type="InterPro" id="IPR052156">
    <property type="entry name" value="BCAA_Transport_ATP-bd_LivF"/>
</dbReference>
<dbReference type="Pfam" id="PF00005">
    <property type="entry name" value="ABC_tran"/>
    <property type="match status" value="1"/>
</dbReference>
<evidence type="ECO:0000256" key="3">
    <source>
        <dbReference type="ARBA" id="ARBA00022741"/>
    </source>
</evidence>
<dbReference type="PANTHER" id="PTHR43820">
    <property type="entry name" value="HIGH-AFFINITY BRANCHED-CHAIN AMINO ACID TRANSPORT ATP-BINDING PROTEIN LIVF"/>
    <property type="match status" value="1"/>
</dbReference>
<organism evidence="7 8">
    <name type="scientific">Rubrobacter xylanophilus</name>
    <dbReference type="NCBI Taxonomy" id="49319"/>
    <lineage>
        <taxon>Bacteria</taxon>
        <taxon>Bacillati</taxon>
        <taxon>Actinomycetota</taxon>
        <taxon>Rubrobacteria</taxon>
        <taxon>Rubrobacterales</taxon>
        <taxon>Rubrobacteraceae</taxon>
        <taxon>Rubrobacter</taxon>
    </lineage>
</organism>
<dbReference type="GO" id="GO:0015658">
    <property type="term" value="F:branched-chain amino acid transmembrane transporter activity"/>
    <property type="evidence" value="ECO:0007669"/>
    <property type="project" value="TreeGrafter"/>
</dbReference>
<dbReference type="InterPro" id="IPR003593">
    <property type="entry name" value="AAA+_ATPase"/>
</dbReference>
<evidence type="ECO:0000256" key="5">
    <source>
        <dbReference type="ARBA" id="ARBA00022970"/>
    </source>
</evidence>
<dbReference type="CDD" id="cd03224">
    <property type="entry name" value="ABC_TM1139_LivF_branched"/>
    <property type="match status" value="1"/>
</dbReference>
<dbReference type="GO" id="GO:0015807">
    <property type="term" value="P:L-amino acid transport"/>
    <property type="evidence" value="ECO:0007669"/>
    <property type="project" value="TreeGrafter"/>
</dbReference>
<keyword evidence="5" id="KW-0029">Amino-acid transport</keyword>